<dbReference type="PANTHER" id="PTHR33112:SF10">
    <property type="entry name" value="TOL"/>
    <property type="match status" value="1"/>
</dbReference>
<reference evidence="1" key="1">
    <citation type="journal article" date="2020" name="Stud. Mycol.">
        <title>101 Dothideomycetes genomes: a test case for predicting lifestyles and emergence of pathogens.</title>
        <authorList>
            <person name="Haridas S."/>
            <person name="Albert R."/>
            <person name="Binder M."/>
            <person name="Bloem J."/>
            <person name="Labutti K."/>
            <person name="Salamov A."/>
            <person name="Andreopoulos B."/>
            <person name="Baker S."/>
            <person name="Barry K."/>
            <person name="Bills G."/>
            <person name="Bluhm B."/>
            <person name="Cannon C."/>
            <person name="Castanera R."/>
            <person name="Culley D."/>
            <person name="Daum C."/>
            <person name="Ezra D."/>
            <person name="Gonzalez J."/>
            <person name="Henrissat B."/>
            <person name="Kuo A."/>
            <person name="Liang C."/>
            <person name="Lipzen A."/>
            <person name="Lutzoni F."/>
            <person name="Magnuson J."/>
            <person name="Mondo S."/>
            <person name="Nolan M."/>
            <person name="Ohm R."/>
            <person name="Pangilinan J."/>
            <person name="Park H.-J."/>
            <person name="Ramirez L."/>
            <person name="Alfaro M."/>
            <person name="Sun H."/>
            <person name="Tritt A."/>
            <person name="Yoshinaga Y."/>
            <person name="Zwiers L.-H."/>
            <person name="Turgeon B."/>
            <person name="Goodwin S."/>
            <person name="Spatafora J."/>
            <person name="Crous P."/>
            <person name="Grigoriev I."/>
        </authorList>
    </citation>
    <scope>NUCLEOTIDE SEQUENCE</scope>
    <source>
        <strain evidence="1">CBS 279.74</strain>
    </source>
</reference>
<proteinExistence type="predicted"/>
<name>A0A6G1JVC4_9PLEO</name>
<gene>
    <name evidence="1" type="ORF">K504DRAFT_450872</name>
</gene>
<sequence>MYKWYKGEIGMTLSANQLRSMHFVLMPIPTNIANADSSMEPDPVSGAAFSAAGALDLCSHWFRTCSESHTKCRRPERELQPFAPERLIEISTEDNGNSFRWRVVCLADIGNISYVTLSHCWACFSCQLSFTRSGVYWECHELVASEQFPTGVPDGLRDFSPLGRTPPPTGKPTLDLNDPGTLRQSWTALVDFYSDCQFTRLSDKMVALAGLADEVRKSTGDVYLAGLWKKDLAKQLCWATDFDVRKRDKRLLTPTYLAPTWSWVSADGPVLILRGIALFARAMRGGRSVRQEDDDDWVLHFTNLAEIGQPCIEASTQVSIVWDENLSYPEASPESWIRSLEERKSKFLCMLVSTQDCITNGLILRRLPDATNGVVYVRMGVFASYREDFFDFLCARLKIPSGESIKEDIDLGDVRLADIIHSVTVV</sequence>
<dbReference type="EMBL" id="MU005783">
    <property type="protein sequence ID" value="KAF2704117.1"/>
    <property type="molecule type" value="Genomic_DNA"/>
</dbReference>
<accession>A0A6G1JVC4</accession>
<dbReference type="Proteomes" id="UP000799428">
    <property type="component" value="Unassembled WGS sequence"/>
</dbReference>
<protein>
    <recommendedName>
        <fullName evidence="3">Heterokaryon incompatibility domain-containing protein</fullName>
    </recommendedName>
</protein>
<evidence type="ECO:0000313" key="1">
    <source>
        <dbReference type="EMBL" id="KAF2704117.1"/>
    </source>
</evidence>
<dbReference type="OrthoDB" id="3486565at2759"/>
<organism evidence="1 2">
    <name type="scientific">Pleomassaria siparia CBS 279.74</name>
    <dbReference type="NCBI Taxonomy" id="1314801"/>
    <lineage>
        <taxon>Eukaryota</taxon>
        <taxon>Fungi</taxon>
        <taxon>Dikarya</taxon>
        <taxon>Ascomycota</taxon>
        <taxon>Pezizomycotina</taxon>
        <taxon>Dothideomycetes</taxon>
        <taxon>Pleosporomycetidae</taxon>
        <taxon>Pleosporales</taxon>
        <taxon>Pleomassariaceae</taxon>
        <taxon>Pleomassaria</taxon>
    </lineage>
</organism>
<keyword evidence="2" id="KW-1185">Reference proteome</keyword>
<evidence type="ECO:0000313" key="2">
    <source>
        <dbReference type="Proteomes" id="UP000799428"/>
    </source>
</evidence>
<dbReference type="AlphaFoldDB" id="A0A6G1JVC4"/>
<evidence type="ECO:0008006" key="3">
    <source>
        <dbReference type="Google" id="ProtNLM"/>
    </source>
</evidence>
<dbReference type="PANTHER" id="PTHR33112">
    <property type="entry name" value="DOMAIN PROTEIN, PUTATIVE-RELATED"/>
    <property type="match status" value="1"/>
</dbReference>